<dbReference type="RefSeq" id="WP_184567107.1">
    <property type="nucleotide sequence ID" value="NZ_JACIEI010000013.1"/>
</dbReference>
<dbReference type="AlphaFoldDB" id="A0A7W6E5V7"/>
<sequence>MSRLNAALEGNLERFMAEELADLEVAVTKGMHNAAETLKNELRADVVQAGLGRRLSNSWRLNRYPGSGHSLGAAATVSTKAPHLIDAFENGVTIRSSNGLWLAIPTESAPKFGTGRKPLTPSNFPEFRFGKLRFVYRPSGVSLLVVDGLRQSTGKRGGYAQARSKRARETGYGTVTVPMFFLVRQVRLKKRLRVRQIADGKSRELVAAIDREIRFSDQKGHR</sequence>
<keyword evidence="2" id="KW-1185">Reference proteome</keyword>
<dbReference type="Pfam" id="PF20039">
    <property type="entry name" value="DUF6441"/>
    <property type="match status" value="1"/>
</dbReference>
<proteinExistence type="predicted"/>
<evidence type="ECO:0000313" key="2">
    <source>
        <dbReference type="Proteomes" id="UP000530268"/>
    </source>
</evidence>
<reference evidence="1 2" key="1">
    <citation type="submission" date="2020-08" db="EMBL/GenBank/DDBJ databases">
        <title>Genomic Encyclopedia of Type Strains, Phase IV (KMG-IV): sequencing the most valuable type-strain genomes for metagenomic binning, comparative biology and taxonomic classification.</title>
        <authorList>
            <person name="Goeker M."/>
        </authorList>
    </citation>
    <scope>NUCLEOTIDE SEQUENCE [LARGE SCALE GENOMIC DNA]</scope>
    <source>
        <strain evidence="1 2">DSM 102234</strain>
    </source>
</reference>
<dbReference type="InterPro" id="IPR045622">
    <property type="entry name" value="DUF6441"/>
</dbReference>
<accession>A0A7W6E5V7</accession>
<protein>
    <submittedName>
        <fullName evidence="1">Uncharacterized protein</fullName>
    </submittedName>
</protein>
<comment type="caution">
    <text evidence="1">The sequence shown here is derived from an EMBL/GenBank/DDBJ whole genome shotgun (WGS) entry which is preliminary data.</text>
</comment>
<gene>
    <name evidence="1" type="ORF">GGR95_002960</name>
</gene>
<name>A0A7W6E5V7_9RHOB</name>
<dbReference type="Proteomes" id="UP000530268">
    <property type="component" value="Unassembled WGS sequence"/>
</dbReference>
<dbReference type="EMBL" id="JACIEI010000013">
    <property type="protein sequence ID" value="MBB3995305.1"/>
    <property type="molecule type" value="Genomic_DNA"/>
</dbReference>
<organism evidence="1 2">
    <name type="scientific">Sulfitobacter undariae</name>
    <dbReference type="NCBI Taxonomy" id="1563671"/>
    <lineage>
        <taxon>Bacteria</taxon>
        <taxon>Pseudomonadati</taxon>
        <taxon>Pseudomonadota</taxon>
        <taxon>Alphaproteobacteria</taxon>
        <taxon>Rhodobacterales</taxon>
        <taxon>Roseobacteraceae</taxon>
        <taxon>Sulfitobacter</taxon>
    </lineage>
</organism>
<evidence type="ECO:0000313" key="1">
    <source>
        <dbReference type="EMBL" id="MBB3995305.1"/>
    </source>
</evidence>